<feature type="compositionally biased region" description="Polar residues" evidence="1">
    <location>
        <begin position="91"/>
        <end position="103"/>
    </location>
</feature>
<evidence type="ECO:0000313" key="2">
    <source>
        <dbReference type="EMBL" id="MFC5288542.1"/>
    </source>
</evidence>
<feature type="region of interest" description="Disordered" evidence="1">
    <location>
        <begin position="1"/>
        <end position="54"/>
    </location>
</feature>
<evidence type="ECO:0000313" key="3">
    <source>
        <dbReference type="Proteomes" id="UP001596157"/>
    </source>
</evidence>
<keyword evidence="3" id="KW-1185">Reference proteome</keyword>
<proteinExistence type="predicted"/>
<evidence type="ECO:0000256" key="1">
    <source>
        <dbReference type="SAM" id="MobiDB-lite"/>
    </source>
</evidence>
<reference evidence="3" key="1">
    <citation type="journal article" date="2019" name="Int. J. Syst. Evol. Microbiol.">
        <title>The Global Catalogue of Microorganisms (GCM) 10K type strain sequencing project: providing services to taxonomists for standard genome sequencing and annotation.</title>
        <authorList>
            <consortium name="The Broad Institute Genomics Platform"/>
            <consortium name="The Broad Institute Genome Sequencing Center for Infectious Disease"/>
            <person name="Wu L."/>
            <person name="Ma J."/>
        </authorList>
    </citation>
    <scope>NUCLEOTIDE SEQUENCE [LARGE SCALE GENOMIC DNA]</scope>
    <source>
        <strain evidence="3">CCUG 59778</strain>
    </source>
</reference>
<dbReference type="EMBL" id="JBHSKF010000006">
    <property type="protein sequence ID" value="MFC5288542.1"/>
    <property type="molecule type" value="Genomic_DNA"/>
</dbReference>
<feature type="compositionally biased region" description="Pro residues" evidence="1">
    <location>
        <begin position="7"/>
        <end position="40"/>
    </location>
</feature>
<name>A0ABW0EM59_9PSEU</name>
<organism evidence="2 3">
    <name type="scientific">Actinokineospora guangxiensis</name>
    <dbReference type="NCBI Taxonomy" id="1490288"/>
    <lineage>
        <taxon>Bacteria</taxon>
        <taxon>Bacillati</taxon>
        <taxon>Actinomycetota</taxon>
        <taxon>Actinomycetes</taxon>
        <taxon>Pseudonocardiales</taxon>
        <taxon>Pseudonocardiaceae</taxon>
        <taxon>Actinokineospora</taxon>
    </lineage>
</organism>
<protein>
    <submittedName>
        <fullName evidence="2">RGCVC family protein</fullName>
    </submittedName>
</protein>
<dbReference type="Proteomes" id="UP001596157">
    <property type="component" value="Unassembled WGS sequence"/>
</dbReference>
<dbReference type="RefSeq" id="WP_378248384.1">
    <property type="nucleotide sequence ID" value="NZ_JBHSKF010000006.1"/>
</dbReference>
<dbReference type="NCBIfam" id="NF038206">
    <property type="entry name" value="RGCVC_fam"/>
    <property type="match status" value="1"/>
</dbReference>
<feature type="region of interest" description="Disordered" evidence="1">
    <location>
        <begin position="91"/>
        <end position="114"/>
    </location>
</feature>
<comment type="caution">
    <text evidence="2">The sequence shown here is derived from an EMBL/GenBank/DDBJ whole genome shotgun (WGS) entry which is preliminary data.</text>
</comment>
<accession>A0ABW0EM59</accession>
<sequence length="114" mass="11817">MSQNPLPQNPLPQSPLPQSPLPQNPSPQTPLPQNPLPQNPLPAGDIPTAEDVADGCRACPHPLADHDAVALRFCAAMAAGGSTRRCLCSASTGGMTYSNSTRGPISGGDERPRN</sequence>
<gene>
    <name evidence="2" type="ORF">ACFPM7_15895</name>
</gene>